<dbReference type="Pfam" id="PF20160">
    <property type="entry name" value="C-JID"/>
    <property type="match status" value="1"/>
</dbReference>
<evidence type="ECO:0000313" key="4">
    <source>
        <dbReference type="EMBL" id="CAA7021985.1"/>
    </source>
</evidence>
<dbReference type="Gene3D" id="3.80.10.10">
    <property type="entry name" value="Ribonuclease Inhibitor"/>
    <property type="match status" value="1"/>
</dbReference>
<reference evidence="4" key="1">
    <citation type="submission" date="2020-01" db="EMBL/GenBank/DDBJ databases">
        <authorList>
            <person name="Mishra B."/>
        </authorList>
    </citation>
    <scope>NUCLEOTIDE SEQUENCE [LARGE SCALE GENOMIC DNA]</scope>
</reference>
<dbReference type="InterPro" id="IPR045344">
    <property type="entry name" value="C-JID"/>
</dbReference>
<dbReference type="SMART" id="SM00579">
    <property type="entry name" value="FBD"/>
    <property type="match status" value="1"/>
</dbReference>
<dbReference type="OrthoDB" id="1101511at2759"/>
<dbReference type="InterPro" id="IPR006566">
    <property type="entry name" value="FBD"/>
</dbReference>
<dbReference type="PANTHER" id="PTHR31900:SF28">
    <property type="entry name" value="FBD DOMAIN-CONTAINING PROTEIN"/>
    <property type="match status" value="1"/>
</dbReference>
<evidence type="ECO:0000259" key="3">
    <source>
        <dbReference type="SMART" id="SM00579"/>
    </source>
</evidence>
<feature type="domain" description="FBD" evidence="3">
    <location>
        <begin position="152"/>
        <end position="216"/>
    </location>
</feature>
<name>A0A6D2I709_9BRAS</name>
<evidence type="ECO:0000313" key="5">
    <source>
        <dbReference type="Proteomes" id="UP000467841"/>
    </source>
</evidence>
<evidence type="ECO:0000256" key="1">
    <source>
        <dbReference type="ARBA" id="ARBA00022614"/>
    </source>
</evidence>
<keyword evidence="2" id="KW-0677">Repeat</keyword>
<dbReference type="AlphaFoldDB" id="A0A6D2I709"/>
<comment type="caution">
    <text evidence="4">The sequence shown here is derived from an EMBL/GenBank/DDBJ whole genome shotgun (WGS) entry which is preliminary data.</text>
</comment>
<evidence type="ECO:0000256" key="2">
    <source>
        <dbReference type="ARBA" id="ARBA00022737"/>
    </source>
</evidence>
<proteinExistence type="predicted"/>
<dbReference type="InterPro" id="IPR050232">
    <property type="entry name" value="FBL13/AtMIF1-like"/>
</dbReference>
<keyword evidence="5" id="KW-1185">Reference proteome</keyword>
<dbReference type="EMBL" id="CACVBM020000666">
    <property type="protein sequence ID" value="CAA7021985.1"/>
    <property type="molecule type" value="Genomic_DNA"/>
</dbReference>
<keyword evidence="1" id="KW-0433">Leucine-rich repeat</keyword>
<dbReference type="SUPFAM" id="SSF52047">
    <property type="entry name" value="RNI-like"/>
    <property type="match status" value="1"/>
</dbReference>
<accession>A0A6D2I709</accession>
<dbReference type="Proteomes" id="UP000467841">
    <property type="component" value="Unassembled WGS sequence"/>
</dbReference>
<dbReference type="Pfam" id="PF08387">
    <property type="entry name" value="FBD"/>
    <property type="match status" value="1"/>
</dbReference>
<sequence>MDVLPGMACLPSLKDLQLGLDGESLGRLLSVCPLLENLLVDFCSRYARPYTVGKIIVRFPSLQSLALSMANEFEVDRLEIDAPALKVLSDQSNLSSVSQYVQRLRNCLERSSTLLSRLLTDSPNLRVLNIFQMTGHYDNDMVLWDRPSHVPACFESSLKTFIWSEYLGRQQDRKIAVYILRRASLLKTARFSSDDNRIPKLKMLKDLSDEVPSSFDHQGFGSLLEPKLPRHWCDNRLTGIALCAVILFPDNQEHQSNRFLVKCTCEFESKDGPCISFTSIVGGWSVAGDEPRKIESAHVFIGYTSWLDIKKRHVENHGKGCIPSKASLRFQVTDGASEVARCQVLKCGFSLVYTPNDVDDISWETIGDIALMKKEKDVDDGNSNKHPRNDYSFWNQLNCCATSRRVECEELAEANISRTCFLD</sequence>
<protein>
    <recommendedName>
        <fullName evidence="3">FBD domain-containing protein</fullName>
    </recommendedName>
</protein>
<gene>
    <name evidence="4" type="ORF">MERR_LOCUS9220</name>
</gene>
<organism evidence="4 5">
    <name type="scientific">Microthlaspi erraticum</name>
    <dbReference type="NCBI Taxonomy" id="1685480"/>
    <lineage>
        <taxon>Eukaryota</taxon>
        <taxon>Viridiplantae</taxon>
        <taxon>Streptophyta</taxon>
        <taxon>Embryophyta</taxon>
        <taxon>Tracheophyta</taxon>
        <taxon>Spermatophyta</taxon>
        <taxon>Magnoliopsida</taxon>
        <taxon>eudicotyledons</taxon>
        <taxon>Gunneridae</taxon>
        <taxon>Pentapetalae</taxon>
        <taxon>rosids</taxon>
        <taxon>malvids</taxon>
        <taxon>Brassicales</taxon>
        <taxon>Brassicaceae</taxon>
        <taxon>Coluteocarpeae</taxon>
        <taxon>Microthlaspi</taxon>
    </lineage>
</organism>
<dbReference type="InterPro" id="IPR032675">
    <property type="entry name" value="LRR_dom_sf"/>
</dbReference>
<dbReference type="PANTHER" id="PTHR31900">
    <property type="entry name" value="F-BOX/RNI SUPERFAMILY PROTEIN-RELATED"/>
    <property type="match status" value="1"/>
</dbReference>